<comment type="caution">
    <text evidence="2">The sequence shown here is derived from an EMBL/GenBank/DDBJ whole genome shotgun (WGS) entry which is preliminary data.</text>
</comment>
<evidence type="ECO:0000313" key="3">
    <source>
        <dbReference type="Proteomes" id="UP000037510"/>
    </source>
</evidence>
<accession>A0A0L7K4M7</accession>
<dbReference type="EMBL" id="JTDY01011553">
    <property type="protein sequence ID" value="KOB55657.1"/>
    <property type="molecule type" value="Genomic_DNA"/>
</dbReference>
<feature type="non-terminal residue" evidence="2">
    <location>
        <position position="114"/>
    </location>
</feature>
<dbReference type="Proteomes" id="UP000037510">
    <property type="component" value="Unassembled WGS sequence"/>
</dbReference>
<evidence type="ECO:0000313" key="2">
    <source>
        <dbReference type="EMBL" id="KOB55657.1"/>
    </source>
</evidence>
<sequence>IDSSFRTPKGLLEGNFADYGNYHQCLNIHQELVPSTIEGKYCMIRMPLQQNITLPSLPEWPEWPNITWPEIPGLNPDESRFDKDTLRSLKYYRQLKGDVEYIPRERASRYLRFI</sequence>
<feature type="domain" description="Nose resistant-to-fluoxetine protein N-terminal" evidence="1">
    <location>
        <begin position="1"/>
        <end position="48"/>
    </location>
</feature>
<reference evidence="2 3" key="1">
    <citation type="journal article" date="2015" name="Genome Biol. Evol.">
        <title>The genome of winter moth (Operophtera brumata) provides a genomic perspective on sexual dimorphism and phenology.</title>
        <authorList>
            <person name="Derks M.F."/>
            <person name="Smit S."/>
            <person name="Salis L."/>
            <person name="Schijlen E."/>
            <person name="Bossers A."/>
            <person name="Mateman C."/>
            <person name="Pijl A.S."/>
            <person name="de Ridder D."/>
            <person name="Groenen M.A."/>
            <person name="Visser M.E."/>
            <person name="Megens H.J."/>
        </authorList>
    </citation>
    <scope>NUCLEOTIDE SEQUENCE [LARGE SCALE GENOMIC DNA]</scope>
    <source>
        <strain evidence="2">WM2013NL</strain>
        <tissue evidence="2">Head and thorax</tissue>
    </source>
</reference>
<dbReference type="InterPro" id="IPR006621">
    <property type="entry name" value="Nose-resist-to-fluoxetine_N"/>
</dbReference>
<protein>
    <recommendedName>
        <fullName evidence="1">Nose resistant-to-fluoxetine protein N-terminal domain-containing protein</fullName>
    </recommendedName>
</protein>
<keyword evidence="3" id="KW-1185">Reference proteome</keyword>
<dbReference type="AlphaFoldDB" id="A0A0L7K4M7"/>
<evidence type="ECO:0000259" key="1">
    <source>
        <dbReference type="Pfam" id="PF20146"/>
    </source>
</evidence>
<name>A0A0L7K4M7_OPEBR</name>
<organism evidence="2 3">
    <name type="scientific">Operophtera brumata</name>
    <name type="common">Winter moth</name>
    <name type="synonym">Phalaena brumata</name>
    <dbReference type="NCBI Taxonomy" id="104452"/>
    <lineage>
        <taxon>Eukaryota</taxon>
        <taxon>Metazoa</taxon>
        <taxon>Ecdysozoa</taxon>
        <taxon>Arthropoda</taxon>
        <taxon>Hexapoda</taxon>
        <taxon>Insecta</taxon>
        <taxon>Pterygota</taxon>
        <taxon>Neoptera</taxon>
        <taxon>Endopterygota</taxon>
        <taxon>Lepidoptera</taxon>
        <taxon>Glossata</taxon>
        <taxon>Ditrysia</taxon>
        <taxon>Geometroidea</taxon>
        <taxon>Geometridae</taxon>
        <taxon>Larentiinae</taxon>
        <taxon>Operophtera</taxon>
    </lineage>
</organism>
<proteinExistence type="predicted"/>
<gene>
    <name evidence="2" type="ORF">OBRU01_25860</name>
</gene>
<feature type="non-terminal residue" evidence="2">
    <location>
        <position position="1"/>
    </location>
</feature>
<dbReference type="Pfam" id="PF20146">
    <property type="entry name" value="NRF"/>
    <property type="match status" value="1"/>
</dbReference>